<protein>
    <recommendedName>
        <fullName evidence="3">Ankyrin repeat-containing domain protein</fullName>
    </recommendedName>
</protein>
<gene>
    <name evidence="1" type="ORF">BDV40DRAFT_278675</name>
</gene>
<dbReference type="OrthoDB" id="341259at2759"/>
<evidence type="ECO:0008006" key="3">
    <source>
        <dbReference type="Google" id="ProtNLM"/>
    </source>
</evidence>
<dbReference type="AlphaFoldDB" id="A0A5N6UFD3"/>
<proteinExistence type="predicted"/>
<keyword evidence="2" id="KW-1185">Reference proteome</keyword>
<evidence type="ECO:0000313" key="1">
    <source>
        <dbReference type="EMBL" id="KAE8157335.1"/>
    </source>
</evidence>
<reference evidence="1 2" key="1">
    <citation type="submission" date="2019-04" db="EMBL/GenBank/DDBJ databases">
        <title>Friends and foes A comparative genomics study of 23 Aspergillus species from section Flavi.</title>
        <authorList>
            <consortium name="DOE Joint Genome Institute"/>
            <person name="Kjaerbolling I."/>
            <person name="Vesth T."/>
            <person name="Frisvad J.C."/>
            <person name="Nybo J.L."/>
            <person name="Theobald S."/>
            <person name="Kildgaard S."/>
            <person name="Isbrandt T."/>
            <person name="Kuo A."/>
            <person name="Sato A."/>
            <person name="Lyhne E.K."/>
            <person name="Kogle M.E."/>
            <person name="Wiebenga A."/>
            <person name="Kun R.S."/>
            <person name="Lubbers R.J."/>
            <person name="Makela M.R."/>
            <person name="Barry K."/>
            <person name="Chovatia M."/>
            <person name="Clum A."/>
            <person name="Daum C."/>
            <person name="Haridas S."/>
            <person name="He G."/>
            <person name="LaButti K."/>
            <person name="Lipzen A."/>
            <person name="Mondo S."/>
            <person name="Riley R."/>
            <person name="Salamov A."/>
            <person name="Simmons B.A."/>
            <person name="Magnuson J.K."/>
            <person name="Henrissat B."/>
            <person name="Mortensen U.H."/>
            <person name="Larsen T.O."/>
            <person name="Devries R.P."/>
            <person name="Grigoriev I.V."/>
            <person name="Machida M."/>
            <person name="Baker S.E."/>
            <person name="Andersen M.R."/>
        </authorList>
    </citation>
    <scope>NUCLEOTIDE SEQUENCE [LARGE SCALE GENOMIC DNA]</scope>
    <source>
        <strain evidence="1 2">CBS 117626</strain>
    </source>
</reference>
<dbReference type="InterPro" id="IPR036770">
    <property type="entry name" value="Ankyrin_rpt-contain_sf"/>
</dbReference>
<accession>A0A5N6UFD3</accession>
<name>A0A5N6UFD3_ASPTM</name>
<dbReference type="Gene3D" id="1.25.40.20">
    <property type="entry name" value="Ankyrin repeat-containing domain"/>
    <property type="match status" value="1"/>
</dbReference>
<sequence length="54" mass="5547">MGSASTGQGHEAVVKVLLEKAADLVCKSRFNRSLTHAAMNGHEGVGQAATSEGH</sequence>
<dbReference type="EMBL" id="ML738727">
    <property type="protein sequence ID" value="KAE8157335.1"/>
    <property type="molecule type" value="Genomic_DNA"/>
</dbReference>
<organism evidence="1 2">
    <name type="scientific">Aspergillus tamarii</name>
    <dbReference type="NCBI Taxonomy" id="41984"/>
    <lineage>
        <taxon>Eukaryota</taxon>
        <taxon>Fungi</taxon>
        <taxon>Dikarya</taxon>
        <taxon>Ascomycota</taxon>
        <taxon>Pezizomycotina</taxon>
        <taxon>Eurotiomycetes</taxon>
        <taxon>Eurotiomycetidae</taxon>
        <taxon>Eurotiales</taxon>
        <taxon>Aspergillaceae</taxon>
        <taxon>Aspergillus</taxon>
        <taxon>Aspergillus subgen. Circumdati</taxon>
    </lineage>
</organism>
<evidence type="ECO:0000313" key="2">
    <source>
        <dbReference type="Proteomes" id="UP000326950"/>
    </source>
</evidence>
<dbReference type="Proteomes" id="UP000326950">
    <property type="component" value="Unassembled WGS sequence"/>
</dbReference>